<keyword evidence="3" id="KW-1185">Reference proteome</keyword>
<dbReference type="InterPro" id="IPR053151">
    <property type="entry name" value="RNase_H-like"/>
</dbReference>
<evidence type="ECO:0000313" key="3">
    <source>
        <dbReference type="Proteomes" id="UP000015106"/>
    </source>
</evidence>
<reference evidence="2" key="3">
    <citation type="submission" date="2022-06" db="UniProtKB">
        <authorList>
            <consortium name="EnsemblPlants"/>
        </authorList>
    </citation>
    <scope>IDENTIFICATION</scope>
</reference>
<dbReference type="InterPro" id="IPR012337">
    <property type="entry name" value="RNaseH-like_sf"/>
</dbReference>
<protein>
    <recommendedName>
        <fullName evidence="1">RNase H type-1 domain-containing protein</fullName>
    </recommendedName>
</protein>
<dbReference type="PANTHER" id="PTHR47723:SF24">
    <property type="entry name" value="RNASE H TYPE-1 DOMAIN-CONTAINING PROTEIN"/>
    <property type="match status" value="1"/>
</dbReference>
<dbReference type="AlphaFoldDB" id="A0A8R7UZT7"/>
<reference evidence="3" key="1">
    <citation type="journal article" date="2013" name="Nature">
        <title>Draft genome of the wheat A-genome progenitor Triticum urartu.</title>
        <authorList>
            <person name="Ling H.Q."/>
            <person name="Zhao S."/>
            <person name="Liu D."/>
            <person name="Wang J."/>
            <person name="Sun H."/>
            <person name="Zhang C."/>
            <person name="Fan H."/>
            <person name="Li D."/>
            <person name="Dong L."/>
            <person name="Tao Y."/>
            <person name="Gao C."/>
            <person name="Wu H."/>
            <person name="Li Y."/>
            <person name="Cui Y."/>
            <person name="Guo X."/>
            <person name="Zheng S."/>
            <person name="Wang B."/>
            <person name="Yu K."/>
            <person name="Liang Q."/>
            <person name="Yang W."/>
            <person name="Lou X."/>
            <person name="Chen J."/>
            <person name="Feng M."/>
            <person name="Jian J."/>
            <person name="Zhang X."/>
            <person name="Luo G."/>
            <person name="Jiang Y."/>
            <person name="Liu J."/>
            <person name="Wang Z."/>
            <person name="Sha Y."/>
            <person name="Zhang B."/>
            <person name="Wu H."/>
            <person name="Tang D."/>
            <person name="Shen Q."/>
            <person name="Xue P."/>
            <person name="Zou S."/>
            <person name="Wang X."/>
            <person name="Liu X."/>
            <person name="Wang F."/>
            <person name="Yang Y."/>
            <person name="An X."/>
            <person name="Dong Z."/>
            <person name="Zhang K."/>
            <person name="Zhang X."/>
            <person name="Luo M.C."/>
            <person name="Dvorak J."/>
            <person name="Tong Y."/>
            <person name="Wang J."/>
            <person name="Yang H."/>
            <person name="Li Z."/>
            <person name="Wang D."/>
            <person name="Zhang A."/>
            <person name="Wang J."/>
        </authorList>
    </citation>
    <scope>NUCLEOTIDE SEQUENCE</scope>
    <source>
        <strain evidence="3">cv. G1812</strain>
    </source>
</reference>
<sequence length="98" mass="10736">MQEDGSAAAGMVLRNHEGSVIFAAYRCIFNCNDALEAELHAIMQGMALVLQHSSLPIVIQSDSSTALAAMTRDSLSRSAYGHLVLEIKRHLHDREFVP</sequence>
<dbReference type="Pfam" id="PF13456">
    <property type="entry name" value="RVT_3"/>
    <property type="match status" value="1"/>
</dbReference>
<evidence type="ECO:0000313" key="2">
    <source>
        <dbReference type="EnsemblPlants" id="TuG1812G0700001684.01.T01.cds388066"/>
    </source>
</evidence>
<dbReference type="InterPro" id="IPR044730">
    <property type="entry name" value="RNase_H-like_dom_plant"/>
</dbReference>
<name>A0A8R7UZT7_TRIUA</name>
<evidence type="ECO:0000259" key="1">
    <source>
        <dbReference type="Pfam" id="PF13456"/>
    </source>
</evidence>
<dbReference type="Gene3D" id="3.30.420.10">
    <property type="entry name" value="Ribonuclease H-like superfamily/Ribonuclease H"/>
    <property type="match status" value="1"/>
</dbReference>
<organism evidence="2 3">
    <name type="scientific">Triticum urartu</name>
    <name type="common">Red wild einkorn</name>
    <name type="synonym">Crithodium urartu</name>
    <dbReference type="NCBI Taxonomy" id="4572"/>
    <lineage>
        <taxon>Eukaryota</taxon>
        <taxon>Viridiplantae</taxon>
        <taxon>Streptophyta</taxon>
        <taxon>Embryophyta</taxon>
        <taxon>Tracheophyta</taxon>
        <taxon>Spermatophyta</taxon>
        <taxon>Magnoliopsida</taxon>
        <taxon>Liliopsida</taxon>
        <taxon>Poales</taxon>
        <taxon>Poaceae</taxon>
        <taxon>BOP clade</taxon>
        <taxon>Pooideae</taxon>
        <taxon>Triticodae</taxon>
        <taxon>Triticeae</taxon>
        <taxon>Triticinae</taxon>
        <taxon>Triticum</taxon>
    </lineage>
</organism>
<dbReference type="CDD" id="cd06222">
    <property type="entry name" value="RNase_H_like"/>
    <property type="match status" value="1"/>
</dbReference>
<dbReference type="GO" id="GO:0004523">
    <property type="term" value="F:RNA-DNA hybrid ribonuclease activity"/>
    <property type="evidence" value="ECO:0007669"/>
    <property type="project" value="InterPro"/>
</dbReference>
<dbReference type="EnsemblPlants" id="TuG1812G0700001684.01.T01">
    <property type="protein sequence ID" value="TuG1812G0700001684.01.T01.cds388066"/>
    <property type="gene ID" value="TuG1812G0700001684.01"/>
</dbReference>
<dbReference type="InterPro" id="IPR002156">
    <property type="entry name" value="RNaseH_domain"/>
</dbReference>
<dbReference type="Gramene" id="TuG1812G0700001684.01.T01">
    <property type="protein sequence ID" value="TuG1812G0700001684.01.T01.cds388066"/>
    <property type="gene ID" value="TuG1812G0700001684.01"/>
</dbReference>
<dbReference type="Proteomes" id="UP000015106">
    <property type="component" value="Chromosome 7"/>
</dbReference>
<proteinExistence type="predicted"/>
<dbReference type="InterPro" id="IPR036397">
    <property type="entry name" value="RNaseH_sf"/>
</dbReference>
<feature type="domain" description="RNase H type-1" evidence="1">
    <location>
        <begin position="2"/>
        <end position="92"/>
    </location>
</feature>
<dbReference type="SUPFAM" id="SSF53098">
    <property type="entry name" value="Ribonuclease H-like"/>
    <property type="match status" value="1"/>
</dbReference>
<reference evidence="2" key="2">
    <citation type="submission" date="2018-03" db="EMBL/GenBank/DDBJ databases">
        <title>The Triticum urartu genome reveals the dynamic nature of wheat genome evolution.</title>
        <authorList>
            <person name="Ling H."/>
            <person name="Ma B."/>
            <person name="Shi X."/>
            <person name="Liu H."/>
            <person name="Dong L."/>
            <person name="Sun H."/>
            <person name="Cao Y."/>
            <person name="Gao Q."/>
            <person name="Zheng S."/>
            <person name="Li Y."/>
            <person name="Yu Y."/>
            <person name="Du H."/>
            <person name="Qi M."/>
            <person name="Li Y."/>
            <person name="Yu H."/>
            <person name="Cui Y."/>
            <person name="Wang N."/>
            <person name="Chen C."/>
            <person name="Wu H."/>
            <person name="Zhao Y."/>
            <person name="Zhang J."/>
            <person name="Li Y."/>
            <person name="Zhou W."/>
            <person name="Zhang B."/>
            <person name="Hu W."/>
            <person name="Eijk M."/>
            <person name="Tang J."/>
            <person name="Witsenboer H."/>
            <person name="Zhao S."/>
            <person name="Li Z."/>
            <person name="Zhang A."/>
            <person name="Wang D."/>
            <person name="Liang C."/>
        </authorList>
    </citation>
    <scope>NUCLEOTIDE SEQUENCE [LARGE SCALE GENOMIC DNA]</scope>
    <source>
        <strain evidence="2">cv. G1812</strain>
    </source>
</reference>
<dbReference type="PANTHER" id="PTHR47723">
    <property type="entry name" value="OS05G0353850 PROTEIN"/>
    <property type="match status" value="1"/>
</dbReference>
<dbReference type="GO" id="GO:0003676">
    <property type="term" value="F:nucleic acid binding"/>
    <property type="evidence" value="ECO:0007669"/>
    <property type="project" value="InterPro"/>
</dbReference>
<accession>A0A8R7UZT7</accession>